<dbReference type="EMBL" id="KK207873">
    <property type="protein sequence ID" value="EZF51149.1"/>
    <property type="molecule type" value="Genomic_DNA"/>
</dbReference>
<dbReference type="AlphaFoldDB" id="A0A022VZ09"/>
<sequence>MDTEDCHQICTAIETTTRQSIMALIPGLGIFSRLPYEIRELIWLDFFPVDQEDELTPSQSEYMDLRILLASSKLYQEISDVIFSKTRMVIDLSPSPDSGKEFRGALRLRRPVRDGIFYDGPAWTLKCRAKCRERRFDYFPFCKLAAIDIHISNPEDENGFFWRWRNVIGTLELLDTSLLPPIVIQLQKGKELSLHDTYVNCAGYDLNNCQVLKQLKYRKRKMLSWVDTCYGLSPYPDGGYNSHGWYVYDILVLPFYSRLRGARSIRVEVHCDEIGRKMNWTVIRVAYGVFYRRVNRTDPFTSYLDEEWINCRILSQYYYIHDCLVWGQLLGNGRMMPFFWIGWHSRNLKIIAHKLAELVTKFLD</sequence>
<dbReference type="OrthoDB" id="3940621at2759"/>
<evidence type="ECO:0000313" key="1">
    <source>
        <dbReference type="EMBL" id="EZF51149.1"/>
    </source>
</evidence>
<gene>
    <name evidence="1" type="ORF">H103_05526</name>
</gene>
<dbReference type="Proteomes" id="UP000023758">
    <property type="component" value="Unassembled WGS sequence"/>
</dbReference>
<evidence type="ECO:0008006" key="2">
    <source>
        <dbReference type="Google" id="ProtNLM"/>
    </source>
</evidence>
<reference evidence="1" key="1">
    <citation type="submission" date="2014-02" db="EMBL/GenBank/DDBJ databases">
        <title>The Genome Sequence of Trichophyton rubrum (morphotype fischeri) CBS 288.86.</title>
        <authorList>
            <consortium name="The Broad Institute Genomics Platform"/>
            <person name="Cuomo C.A."/>
            <person name="White T.C."/>
            <person name="Graser Y."/>
            <person name="Martinez-Rossi N."/>
            <person name="Heitman J."/>
            <person name="Young S.K."/>
            <person name="Zeng Q."/>
            <person name="Gargeya S."/>
            <person name="Abouelleil A."/>
            <person name="Alvarado L."/>
            <person name="Chapman S.B."/>
            <person name="Gainer-Dewar J."/>
            <person name="Goldberg J."/>
            <person name="Griggs A."/>
            <person name="Gujja S."/>
            <person name="Hansen M."/>
            <person name="Howarth C."/>
            <person name="Imamovic A."/>
            <person name="Larimer J."/>
            <person name="Martinez D."/>
            <person name="Murphy C."/>
            <person name="Pearson M.D."/>
            <person name="Persinoti G."/>
            <person name="Poon T."/>
            <person name="Priest M."/>
            <person name="Roberts A.D."/>
            <person name="Saif S."/>
            <person name="Shea T.D."/>
            <person name="Sykes S.N."/>
            <person name="Wortman J."/>
            <person name="Nusbaum C."/>
            <person name="Birren B."/>
        </authorList>
    </citation>
    <scope>NUCLEOTIDE SEQUENCE [LARGE SCALE GENOMIC DNA]</scope>
    <source>
        <strain evidence="1">CBS 288.86</strain>
    </source>
</reference>
<protein>
    <recommendedName>
        <fullName evidence="2">F-box domain-containing protein</fullName>
    </recommendedName>
</protein>
<name>A0A022VZ09_TRIRU</name>
<proteinExistence type="predicted"/>
<dbReference type="HOGENOM" id="CLU_047139_0_0_1"/>
<organism evidence="1">
    <name type="scientific">Trichophyton rubrum CBS 288.86</name>
    <dbReference type="NCBI Taxonomy" id="1215330"/>
    <lineage>
        <taxon>Eukaryota</taxon>
        <taxon>Fungi</taxon>
        <taxon>Dikarya</taxon>
        <taxon>Ascomycota</taxon>
        <taxon>Pezizomycotina</taxon>
        <taxon>Eurotiomycetes</taxon>
        <taxon>Eurotiomycetidae</taxon>
        <taxon>Onygenales</taxon>
        <taxon>Arthrodermataceae</taxon>
        <taxon>Trichophyton</taxon>
    </lineage>
</organism>
<accession>A0A022VZ09</accession>